<gene>
    <name evidence="1" type="ORF">KHA90_14210</name>
</gene>
<dbReference type="EMBL" id="JAGYVZ010000012">
    <property type="protein sequence ID" value="MBS7232180.1"/>
    <property type="molecule type" value="Genomic_DNA"/>
</dbReference>
<comment type="caution">
    <text evidence="1">The sequence shown here is derived from an EMBL/GenBank/DDBJ whole genome shotgun (WGS) entry which is preliminary data.</text>
</comment>
<dbReference type="InterPro" id="IPR025460">
    <property type="entry name" value="DUF4280"/>
</dbReference>
<dbReference type="RefSeq" id="WP_213301425.1">
    <property type="nucleotide sequence ID" value="NZ_JAGYVZ010000012.1"/>
</dbReference>
<proteinExistence type="predicted"/>
<reference evidence="1 2" key="1">
    <citation type="journal article" date="2018" name="Int. J. Syst. Evol. Microbiol.">
        <title>Flavobacterium chryseum sp. nov. and Flavobacterium psychroterrae sp. nov., novel environmental bacteria isolated from Antarctica.</title>
        <authorList>
            <person name="Kralova S."/>
            <person name="Svec P."/>
            <person name="Busse H.J."/>
            <person name="Stankova E."/>
            <person name="Vaczi P."/>
            <person name="Sedlacek I."/>
        </authorList>
    </citation>
    <scope>NUCLEOTIDE SEQUENCE [LARGE SCALE GENOMIC DNA]</scope>
    <source>
        <strain evidence="1 2">CCM 8827</strain>
    </source>
</reference>
<sequence>MDKKHFVVQGAVCQCKFSEKNQTDILQVKTQSRHFANDSEGVKKLIATDKEIGQCMQKNTLGNCKNQPSGSTFLLCVVDVTEWKDVKKNVTYSNQGKALLEDSKATCRKGLPNCITIKNHGQTAELTQKDVQKSDPEILAEILPGVNFSDLDDEVLKINNQHNE</sequence>
<protein>
    <submittedName>
        <fullName evidence="1">DUF4280 domain-containing protein</fullName>
    </submittedName>
</protein>
<organism evidence="1 2">
    <name type="scientific">Flavobacterium psychroterrae</name>
    <dbReference type="NCBI Taxonomy" id="2133767"/>
    <lineage>
        <taxon>Bacteria</taxon>
        <taxon>Pseudomonadati</taxon>
        <taxon>Bacteroidota</taxon>
        <taxon>Flavobacteriia</taxon>
        <taxon>Flavobacteriales</taxon>
        <taxon>Flavobacteriaceae</taxon>
        <taxon>Flavobacterium</taxon>
    </lineage>
</organism>
<dbReference type="Pfam" id="PF14107">
    <property type="entry name" value="DUF4280"/>
    <property type="match status" value="1"/>
</dbReference>
<accession>A0ABS5PEB1</accession>
<keyword evidence="2" id="KW-1185">Reference proteome</keyword>
<name>A0ABS5PEB1_9FLAO</name>
<evidence type="ECO:0000313" key="1">
    <source>
        <dbReference type="EMBL" id="MBS7232180.1"/>
    </source>
</evidence>
<dbReference type="Proteomes" id="UP000722625">
    <property type="component" value="Unassembled WGS sequence"/>
</dbReference>
<evidence type="ECO:0000313" key="2">
    <source>
        <dbReference type="Proteomes" id="UP000722625"/>
    </source>
</evidence>